<dbReference type="AlphaFoldDB" id="A0A371DZC1"/>
<dbReference type="InterPro" id="IPR021109">
    <property type="entry name" value="Peptidase_aspartic_dom_sf"/>
</dbReference>
<feature type="region of interest" description="Disordered" evidence="1">
    <location>
        <begin position="1"/>
        <end position="34"/>
    </location>
</feature>
<evidence type="ECO:0000313" key="3">
    <source>
        <dbReference type="EMBL" id="RDX57864.1"/>
    </source>
</evidence>
<keyword evidence="4" id="KW-1185">Reference proteome</keyword>
<dbReference type="Pfam" id="PF03732">
    <property type="entry name" value="Retrotrans_gag"/>
    <property type="match status" value="1"/>
</dbReference>
<feature type="region of interest" description="Disordered" evidence="1">
    <location>
        <begin position="239"/>
        <end position="327"/>
    </location>
</feature>
<organism evidence="3 4">
    <name type="scientific">Mucuna pruriens</name>
    <name type="common">Velvet bean</name>
    <name type="synonym">Dolichos pruriens</name>
    <dbReference type="NCBI Taxonomy" id="157652"/>
    <lineage>
        <taxon>Eukaryota</taxon>
        <taxon>Viridiplantae</taxon>
        <taxon>Streptophyta</taxon>
        <taxon>Embryophyta</taxon>
        <taxon>Tracheophyta</taxon>
        <taxon>Spermatophyta</taxon>
        <taxon>Magnoliopsida</taxon>
        <taxon>eudicotyledons</taxon>
        <taxon>Gunneridae</taxon>
        <taxon>Pentapetalae</taxon>
        <taxon>rosids</taxon>
        <taxon>fabids</taxon>
        <taxon>Fabales</taxon>
        <taxon>Fabaceae</taxon>
        <taxon>Papilionoideae</taxon>
        <taxon>50 kb inversion clade</taxon>
        <taxon>NPAAA clade</taxon>
        <taxon>indigoferoid/millettioid clade</taxon>
        <taxon>Phaseoleae</taxon>
        <taxon>Mucuna</taxon>
    </lineage>
</organism>
<dbReference type="InterPro" id="IPR005162">
    <property type="entry name" value="Retrotrans_gag_dom"/>
</dbReference>
<feature type="non-terminal residue" evidence="3">
    <location>
        <position position="1"/>
    </location>
</feature>
<gene>
    <name evidence="3" type="ORF">CR513_62866</name>
</gene>
<dbReference type="PANTHER" id="PTHR33223">
    <property type="entry name" value="CCHC-TYPE DOMAIN-CONTAINING PROTEIN"/>
    <property type="match status" value="1"/>
</dbReference>
<accession>A0A371DZC1</accession>
<feature type="domain" description="Retrotransposon gag" evidence="2">
    <location>
        <begin position="95"/>
        <end position="186"/>
    </location>
</feature>
<dbReference type="OrthoDB" id="1434133at2759"/>
<evidence type="ECO:0000256" key="1">
    <source>
        <dbReference type="SAM" id="MobiDB-lite"/>
    </source>
</evidence>
<evidence type="ECO:0000313" key="4">
    <source>
        <dbReference type="Proteomes" id="UP000257109"/>
    </source>
</evidence>
<dbReference type="CDD" id="cd00303">
    <property type="entry name" value="retropepsin_like"/>
    <property type="match status" value="1"/>
</dbReference>
<feature type="compositionally biased region" description="Basic and acidic residues" evidence="1">
    <location>
        <begin position="248"/>
        <end position="258"/>
    </location>
</feature>
<name>A0A371DZC1_MUCPR</name>
<dbReference type="Gene3D" id="2.40.70.10">
    <property type="entry name" value="Acid Proteases"/>
    <property type="match status" value="1"/>
</dbReference>
<reference evidence="3" key="1">
    <citation type="submission" date="2018-05" db="EMBL/GenBank/DDBJ databases">
        <title>Draft genome of Mucuna pruriens seed.</title>
        <authorList>
            <person name="Nnadi N.E."/>
            <person name="Vos R."/>
            <person name="Hasami M.H."/>
            <person name="Devisetty U.K."/>
            <person name="Aguiy J.C."/>
        </authorList>
    </citation>
    <scope>NUCLEOTIDE SEQUENCE [LARGE SCALE GENOMIC DNA]</scope>
    <source>
        <strain evidence="3">JCA_2017</strain>
    </source>
</reference>
<evidence type="ECO:0000259" key="2">
    <source>
        <dbReference type="Pfam" id="PF03732"/>
    </source>
</evidence>
<dbReference type="Proteomes" id="UP000257109">
    <property type="component" value="Unassembled WGS sequence"/>
</dbReference>
<protein>
    <recommendedName>
        <fullName evidence="2">Retrotransposon gag domain-containing protein</fullName>
    </recommendedName>
</protein>
<feature type="compositionally biased region" description="Basic and acidic residues" evidence="1">
    <location>
        <begin position="291"/>
        <end position="322"/>
    </location>
</feature>
<sequence length="655" mass="74569">MQSSGSWRRRRGIGRLSNESHSGEAGRSGGLTADPCTQTFWTQPFSEEIDKTIIPPNFREVVIELFDGTHDPHIHLQAFQTQMYISEGNNQLSCKIFPRTLRGVAMHWLATLPPRSIRSFNELATFFASQFATNKTKRLEVANLFDIRQARGETLKSYLARFNNATVRVNDPDQKIFVKAFQKGLRAGQFSDSMALRKPLKKHIEVEEDQVDRLEAKRQSSTHDARPVQQVGTDIARHIPYLPIKVPKGSERPEDGSQKIRVVQIPQDLRPLDGYVQRRSKKTPTSPKAAKRNEGDDAPRGTRDDPRREERRRERSRSPQRRDTRHRGVITTISGGGVSLTGLEGSRKRKACNVLAVRGKAKATPTITFSERDMRYEPPRQDELMVISVMTTEYKVERVLIDQGSSANILYWSTYKRLRLWLTNLEVCVGKLYCFVGEQVAIKGVIELETMFGEHNHAHTIPVLYTIIDVEASYNIIMGRPTLNKLGVVVSTLHLCTKYPVGQEVGRVWVDHRVARRCYEDSLKIGSQPSRVEELDVNVLDLDLDPTCEDERERPLLAEDLKEVSIGPKPAHKTKIGTTLSQEDESRLVSFLQENRDVFAWFPTNMFGIDPDFLCHHLSISPGSRLVAQRRRKLGEEKRKVARDETNKLLTTGFI</sequence>
<comment type="caution">
    <text evidence="3">The sequence shown here is derived from an EMBL/GenBank/DDBJ whole genome shotgun (WGS) entry which is preliminary data.</text>
</comment>
<dbReference type="EMBL" id="QJKJ01018098">
    <property type="protein sequence ID" value="RDX57864.1"/>
    <property type="molecule type" value="Genomic_DNA"/>
</dbReference>
<dbReference type="PANTHER" id="PTHR33223:SF10">
    <property type="entry name" value="AMINOTRANSFERASE-LIKE PLANT MOBILE DOMAIN-CONTAINING PROTEIN"/>
    <property type="match status" value="1"/>
</dbReference>
<proteinExistence type="predicted"/>